<dbReference type="Proteomes" id="UP000005438">
    <property type="component" value="Chromosome"/>
</dbReference>
<evidence type="ECO:0000313" key="2">
    <source>
        <dbReference type="Proteomes" id="UP000005438"/>
    </source>
</evidence>
<evidence type="ECO:0000313" key="1">
    <source>
        <dbReference type="EMBL" id="AEW01139.1"/>
    </source>
</evidence>
<proteinExistence type="predicted"/>
<dbReference type="RefSeq" id="WP_014221050.1">
    <property type="nucleotide sequence ID" value="NC_016609.1"/>
</dbReference>
<reference evidence="1 2" key="1">
    <citation type="submission" date="2011-12" db="EMBL/GenBank/DDBJ databases">
        <title>The complete genome of Niastella koreensis GR20-10.</title>
        <authorList>
            <consortium name="US DOE Joint Genome Institute (JGI-PGF)"/>
            <person name="Lucas S."/>
            <person name="Han J."/>
            <person name="Lapidus A."/>
            <person name="Bruce D."/>
            <person name="Goodwin L."/>
            <person name="Pitluck S."/>
            <person name="Peters L."/>
            <person name="Kyrpides N."/>
            <person name="Mavromatis K."/>
            <person name="Ivanova N."/>
            <person name="Mikhailova N."/>
            <person name="Davenport K."/>
            <person name="Saunders E."/>
            <person name="Detter J.C."/>
            <person name="Tapia R."/>
            <person name="Han C."/>
            <person name="Land M."/>
            <person name="Hauser L."/>
            <person name="Markowitz V."/>
            <person name="Cheng J.-F."/>
            <person name="Hugenholtz P."/>
            <person name="Woyke T."/>
            <person name="Wu D."/>
            <person name="Tindall B."/>
            <person name="Pomrenke H."/>
            <person name="Brambilla E."/>
            <person name="Klenk H.-P."/>
            <person name="Eisen J.A."/>
        </authorList>
    </citation>
    <scope>NUCLEOTIDE SEQUENCE [LARGE SCALE GENOMIC DNA]</scope>
    <source>
        <strain evidence="2">DSM 17620 / KACC 11465 / NBRC 106392 / GR20-10</strain>
    </source>
</reference>
<accession>G8TRK8</accession>
<gene>
    <name evidence="1" type="ordered locus">Niako_4899</name>
</gene>
<name>G8TRK8_NIAKG</name>
<sequence>MKNIKKGKQKSIAKKVDTKAANNYANDPYFVKKRDMASEFLKKAGLPESFKRL</sequence>
<dbReference type="KEGG" id="nko:Niako_4899"/>
<dbReference type="EMBL" id="CP003178">
    <property type="protein sequence ID" value="AEW01139.1"/>
    <property type="molecule type" value="Genomic_DNA"/>
</dbReference>
<dbReference type="AlphaFoldDB" id="G8TRK8"/>
<organism evidence="1 2">
    <name type="scientific">Niastella koreensis (strain DSM 17620 / KACC 11465 / NBRC 106392 / GR20-10)</name>
    <dbReference type="NCBI Taxonomy" id="700598"/>
    <lineage>
        <taxon>Bacteria</taxon>
        <taxon>Pseudomonadati</taxon>
        <taxon>Bacteroidota</taxon>
        <taxon>Chitinophagia</taxon>
        <taxon>Chitinophagales</taxon>
        <taxon>Chitinophagaceae</taxon>
        <taxon>Niastella</taxon>
    </lineage>
</organism>
<protein>
    <submittedName>
        <fullName evidence="1">Uncharacterized protein</fullName>
    </submittedName>
</protein>
<dbReference type="HOGENOM" id="CLU_3063929_0_0_10"/>